<evidence type="ECO:0000313" key="2">
    <source>
        <dbReference type="EMBL" id="CAH1993927.1"/>
    </source>
</evidence>
<organism evidence="2 3">
    <name type="scientific">Acanthoscelides obtectus</name>
    <name type="common">Bean weevil</name>
    <name type="synonym">Bruchus obtectus</name>
    <dbReference type="NCBI Taxonomy" id="200917"/>
    <lineage>
        <taxon>Eukaryota</taxon>
        <taxon>Metazoa</taxon>
        <taxon>Ecdysozoa</taxon>
        <taxon>Arthropoda</taxon>
        <taxon>Hexapoda</taxon>
        <taxon>Insecta</taxon>
        <taxon>Pterygota</taxon>
        <taxon>Neoptera</taxon>
        <taxon>Endopterygota</taxon>
        <taxon>Coleoptera</taxon>
        <taxon>Polyphaga</taxon>
        <taxon>Cucujiformia</taxon>
        <taxon>Chrysomeloidea</taxon>
        <taxon>Chrysomelidae</taxon>
        <taxon>Bruchinae</taxon>
        <taxon>Bruchini</taxon>
        <taxon>Acanthoscelides</taxon>
    </lineage>
</organism>
<accession>A0A9P0PU69</accession>
<evidence type="ECO:0000256" key="1">
    <source>
        <dbReference type="SAM" id="MobiDB-lite"/>
    </source>
</evidence>
<feature type="compositionally biased region" description="Basic and acidic residues" evidence="1">
    <location>
        <begin position="30"/>
        <end position="40"/>
    </location>
</feature>
<protein>
    <submittedName>
        <fullName evidence="2">Uncharacterized protein</fullName>
    </submittedName>
</protein>
<dbReference type="Proteomes" id="UP001152888">
    <property type="component" value="Unassembled WGS sequence"/>
</dbReference>
<comment type="caution">
    <text evidence="2">The sequence shown here is derived from an EMBL/GenBank/DDBJ whole genome shotgun (WGS) entry which is preliminary data.</text>
</comment>
<feature type="compositionally biased region" description="Basic and acidic residues" evidence="1">
    <location>
        <begin position="90"/>
        <end position="100"/>
    </location>
</feature>
<evidence type="ECO:0000313" key="3">
    <source>
        <dbReference type="Proteomes" id="UP001152888"/>
    </source>
</evidence>
<dbReference type="EMBL" id="CAKOFQ010007187">
    <property type="protein sequence ID" value="CAH1993927.1"/>
    <property type="molecule type" value="Genomic_DNA"/>
</dbReference>
<sequence length="100" mass="10583">MADPAKKRSNSAISRGGESQSRGAKGPRLATRDNPTEGRGGKPKSPPAGSNKTASGPLARQAQAPYPEKQEPVIRPTWGLPNRPSTIARTAERHSSLETD</sequence>
<gene>
    <name evidence="2" type="ORF">ACAOBT_LOCUS21816</name>
</gene>
<keyword evidence="3" id="KW-1185">Reference proteome</keyword>
<dbReference type="AlphaFoldDB" id="A0A9P0PU69"/>
<feature type="compositionally biased region" description="Polar residues" evidence="1">
    <location>
        <begin position="10"/>
        <end position="22"/>
    </location>
</feature>
<reference evidence="2" key="1">
    <citation type="submission" date="2022-03" db="EMBL/GenBank/DDBJ databases">
        <authorList>
            <person name="Sayadi A."/>
        </authorList>
    </citation>
    <scope>NUCLEOTIDE SEQUENCE</scope>
</reference>
<proteinExistence type="predicted"/>
<feature type="region of interest" description="Disordered" evidence="1">
    <location>
        <begin position="1"/>
        <end position="100"/>
    </location>
</feature>
<name>A0A9P0PU69_ACAOB</name>